<keyword evidence="4 8" id="KW-0812">Transmembrane</keyword>
<dbReference type="STRING" id="485916.Dtox_3305"/>
<evidence type="ECO:0000256" key="1">
    <source>
        <dbReference type="ARBA" id="ARBA00004651"/>
    </source>
</evidence>
<protein>
    <recommendedName>
        <fullName evidence="9">YetF C-terminal domain-containing protein</fullName>
    </recommendedName>
</protein>
<dbReference type="KEGG" id="dae:Dtox_3305"/>
<dbReference type="AlphaFoldDB" id="C8W5N6"/>
<keyword evidence="5 8" id="KW-1133">Transmembrane helix</keyword>
<reference evidence="10 11" key="1">
    <citation type="journal article" date="2009" name="Stand. Genomic Sci.">
        <title>Complete genome sequence of Desulfotomaculum acetoxidans type strain (5575).</title>
        <authorList>
            <person name="Spring S."/>
            <person name="Lapidus A."/>
            <person name="Schroder M."/>
            <person name="Gleim D."/>
            <person name="Sims D."/>
            <person name="Meincke L."/>
            <person name="Glavina Del Rio T."/>
            <person name="Tice H."/>
            <person name="Copeland A."/>
            <person name="Cheng J.F."/>
            <person name="Lucas S."/>
            <person name="Chen F."/>
            <person name="Nolan M."/>
            <person name="Bruce D."/>
            <person name="Goodwin L."/>
            <person name="Pitluck S."/>
            <person name="Ivanova N."/>
            <person name="Mavromatis K."/>
            <person name="Mikhailova N."/>
            <person name="Pati A."/>
            <person name="Chen A."/>
            <person name="Palaniappan K."/>
            <person name="Land M."/>
            <person name="Hauser L."/>
            <person name="Chang Y.J."/>
            <person name="Jeffries C.D."/>
            <person name="Chain P."/>
            <person name="Saunders E."/>
            <person name="Brettin T."/>
            <person name="Detter J.C."/>
            <person name="Goker M."/>
            <person name="Bristow J."/>
            <person name="Eisen J.A."/>
            <person name="Markowitz V."/>
            <person name="Hugenholtz P."/>
            <person name="Kyrpides N.C."/>
            <person name="Klenk H.P."/>
            <person name="Han C."/>
        </authorList>
    </citation>
    <scope>NUCLEOTIDE SEQUENCE [LARGE SCALE GENOMIC DNA]</scope>
    <source>
        <strain evidence="11">ATCC 49208 / DSM 771 / VKM B-1644</strain>
    </source>
</reference>
<evidence type="ECO:0000256" key="6">
    <source>
        <dbReference type="ARBA" id="ARBA00023136"/>
    </source>
</evidence>
<dbReference type="Pfam" id="PF04239">
    <property type="entry name" value="DUF421"/>
    <property type="match status" value="1"/>
</dbReference>
<name>C8W5N6_DESAS</name>
<dbReference type="PANTHER" id="PTHR34582">
    <property type="entry name" value="UPF0702 TRANSMEMBRANE PROTEIN YCAP"/>
    <property type="match status" value="1"/>
</dbReference>
<dbReference type="HOGENOM" id="CLU_077149_0_1_9"/>
<keyword evidence="11" id="KW-1185">Reference proteome</keyword>
<dbReference type="GO" id="GO:0005886">
    <property type="term" value="C:plasma membrane"/>
    <property type="evidence" value="ECO:0007669"/>
    <property type="project" value="UniProtKB-SubCell"/>
</dbReference>
<dbReference type="Proteomes" id="UP000002217">
    <property type="component" value="Chromosome"/>
</dbReference>
<keyword evidence="6 8" id="KW-0472">Membrane</keyword>
<dbReference type="eggNOG" id="COG2323">
    <property type="taxonomic scope" value="Bacteria"/>
</dbReference>
<dbReference type="InterPro" id="IPR007353">
    <property type="entry name" value="DUF421"/>
</dbReference>
<feature type="compositionally biased region" description="Polar residues" evidence="7">
    <location>
        <begin position="248"/>
        <end position="258"/>
    </location>
</feature>
<organism evidence="10 11">
    <name type="scientific">Desulfofarcimen acetoxidans (strain ATCC 49208 / DSM 771 / KCTC 5769 / VKM B-1644 / 5575)</name>
    <name type="common">Desulfotomaculum acetoxidans</name>
    <dbReference type="NCBI Taxonomy" id="485916"/>
    <lineage>
        <taxon>Bacteria</taxon>
        <taxon>Bacillati</taxon>
        <taxon>Bacillota</taxon>
        <taxon>Clostridia</taxon>
        <taxon>Eubacteriales</taxon>
        <taxon>Peptococcaceae</taxon>
        <taxon>Desulfofarcimen</taxon>
    </lineage>
</organism>
<gene>
    <name evidence="10" type="ordered locus">Dtox_3305</name>
</gene>
<evidence type="ECO:0000313" key="11">
    <source>
        <dbReference type="Proteomes" id="UP000002217"/>
    </source>
</evidence>
<feature type="transmembrane region" description="Helical" evidence="8">
    <location>
        <begin position="68"/>
        <end position="90"/>
    </location>
</feature>
<keyword evidence="3" id="KW-1003">Cell membrane</keyword>
<evidence type="ECO:0000256" key="8">
    <source>
        <dbReference type="SAM" id="Phobius"/>
    </source>
</evidence>
<dbReference type="EMBL" id="CP001720">
    <property type="protein sequence ID" value="ACV64036.1"/>
    <property type="molecule type" value="Genomic_DNA"/>
</dbReference>
<dbReference type="Gene3D" id="3.30.240.20">
    <property type="entry name" value="bsu07140 like domains"/>
    <property type="match status" value="2"/>
</dbReference>
<feature type="region of interest" description="Disordered" evidence="7">
    <location>
        <begin position="239"/>
        <end position="258"/>
    </location>
</feature>
<evidence type="ECO:0000256" key="3">
    <source>
        <dbReference type="ARBA" id="ARBA00022475"/>
    </source>
</evidence>
<dbReference type="PANTHER" id="PTHR34582:SF6">
    <property type="entry name" value="UPF0702 TRANSMEMBRANE PROTEIN YCAP"/>
    <property type="match status" value="1"/>
</dbReference>
<feature type="transmembrane region" description="Helical" evidence="8">
    <location>
        <begin position="16"/>
        <end position="35"/>
    </location>
</feature>
<evidence type="ECO:0000313" key="10">
    <source>
        <dbReference type="EMBL" id="ACV64036.1"/>
    </source>
</evidence>
<evidence type="ECO:0000256" key="4">
    <source>
        <dbReference type="ARBA" id="ARBA00022692"/>
    </source>
</evidence>
<evidence type="ECO:0000256" key="2">
    <source>
        <dbReference type="ARBA" id="ARBA00006448"/>
    </source>
</evidence>
<accession>C8W5N6</accession>
<dbReference type="InterPro" id="IPR023090">
    <property type="entry name" value="UPF0702_alpha/beta_dom_sf"/>
</dbReference>
<proteinExistence type="inferred from homology"/>
<evidence type="ECO:0000256" key="7">
    <source>
        <dbReference type="SAM" id="MobiDB-lite"/>
    </source>
</evidence>
<evidence type="ECO:0000256" key="5">
    <source>
        <dbReference type="ARBA" id="ARBA00022989"/>
    </source>
</evidence>
<evidence type="ECO:0000259" key="9">
    <source>
        <dbReference type="Pfam" id="PF04239"/>
    </source>
</evidence>
<feature type="domain" description="YetF C-terminal" evidence="9">
    <location>
        <begin position="93"/>
        <end position="222"/>
    </location>
</feature>
<comment type="similarity">
    <text evidence="2">Belongs to the UPF0702 family.</text>
</comment>
<comment type="subcellular location">
    <subcellularLocation>
        <location evidence="1">Cell membrane</location>
        <topology evidence="1">Multi-pass membrane protein</topology>
    </subcellularLocation>
</comment>
<sequence>MPCMIKPVILMEILHHVYRTVLIYFIVLIVIRLMGKREVGQLSPFDFVVAIIIAELAAIPMQSTGVPLWHGIVPLVTLGLLEVLISLVTFNSPVLRKILNGEPQIIIENGKLCKDEMRKARYSLDDLLSQLRDKGIANISDVEFAMLETCGKLSVIPKSQKRPVTPGDLQIPTDYEGLPTVIVMDGAIQRRNLKRISLDEEWAAERLQEAGINPSKVFFATLGTDGRLNIVKDEDDIGNNVTEKNDSEVQTVSTHTGN</sequence>